<dbReference type="EMBL" id="JBHSWH010000001">
    <property type="protein sequence ID" value="MFC6704674.1"/>
    <property type="molecule type" value="Genomic_DNA"/>
</dbReference>
<dbReference type="Proteomes" id="UP001596298">
    <property type="component" value="Unassembled WGS sequence"/>
</dbReference>
<accession>A0ABW2ADF7</accession>
<evidence type="ECO:0000313" key="2">
    <source>
        <dbReference type="EMBL" id="MFC6704674.1"/>
    </source>
</evidence>
<comment type="caution">
    <text evidence="2">The sequence shown here is derived from an EMBL/GenBank/DDBJ whole genome shotgun (WGS) entry which is preliminary data.</text>
</comment>
<protein>
    <submittedName>
        <fullName evidence="2">DUF6049 family protein</fullName>
    </submittedName>
</protein>
<reference evidence="3" key="1">
    <citation type="journal article" date="2019" name="Int. J. Syst. Evol. Microbiol.">
        <title>The Global Catalogue of Microorganisms (GCM) 10K type strain sequencing project: providing services to taxonomists for standard genome sequencing and annotation.</title>
        <authorList>
            <consortium name="The Broad Institute Genomics Platform"/>
            <consortium name="The Broad Institute Genome Sequencing Center for Infectious Disease"/>
            <person name="Wu L."/>
            <person name="Ma J."/>
        </authorList>
    </citation>
    <scope>NUCLEOTIDE SEQUENCE [LARGE SCALE GENOMIC DNA]</scope>
    <source>
        <strain evidence="3">CCUG 58127</strain>
    </source>
</reference>
<dbReference type="InterPro" id="IPR046112">
    <property type="entry name" value="DUF6049"/>
</dbReference>
<feature type="compositionally biased region" description="Low complexity" evidence="1">
    <location>
        <begin position="126"/>
        <end position="141"/>
    </location>
</feature>
<gene>
    <name evidence="2" type="ORF">ACFQDH_05165</name>
</gene>
<proteinExistence type="predicted"/>
<organism evidence="2 3">
    <name type="scientific">Flexivirga alba</name>
    <dbReference type="NCBI Taxonomy" id="702742"/>
    <lineage>
        <taxon>Bacteria</taxon>
        <taxon>Bacillati</taxon>
        <taxon>Actinomycetota</taxon>
        <taxon>Actinomycetes</taxon>
        <taxon>Micrococcales</taxon>
        <taxon>Dermacoccaceae</taxon>
        <taxon>Flexivirga</taxon>
    </lineage>
</organism>
<dbReference type="RefSeq" id="WP_382399127.1">
    <property type="nucleotide sequence ID" value="NZ_JBHSWH010000001.1"/>
</dbReference>
<keyword evidence="3" id="KW-1185">Reference proteome</keyword>
<evidence type="ECO:0000256" key="1">
    <source>
        <dbReference type="SAM" id="MobiDB-lite"/>
    </source>
</evidence>
<evidence type="ECO:0000313" key="3">
    <source>
        <dbReference type="Proteomes" id="UP001596298"/>
    </source>
</evidence>
<name>A0ABW2ADF7_9MICO</name>
<feature type="region of interest" description="Disordered" evidence="1">
    <location>
        <begin position="120"/>
        <end position="141"/>
    </location>
</feature>
<dbReference type="Pfam" id="PF19516">
    <property type="entry name" value="DUF6049"/>
    <property type="match status" value="1"/>
</dbReference>
<sequence>MSDASSKPPGNTWLRRRNHTAALCAALIALVLCLLPFGVPRAAADTSSSVQISLDANLPAVSASGQTVTVAGTITNTGTTAVAHAVVHVSVGTQLLDTRTSAESWMTGKLDVSTTQLATGDAGALSAGSSTPSRSPSRARS</sequence>